<reference evidence="3 4" key="1">
    <citation type="submission" date="2018-08" db="EMBL/GenBank/DDBJ databases">
        <title>Draft genome sequences of two Aspergillus turcosus clinical strains isolated from bronchoalveolar lavage fluid: one azole-susceptible and the other azole-resistant.</title>
        <authorList>
            <person name="Parent-Michaud M."/>
            <person name="Dufresne P.J."/>
            <person name="Fournier E."/>
            <person name="Martineau C."/>
            <person name="Moreira S."/>
            <person name="Perkins V."/>
            <person name="De Repentigny L."/>
            <person name="Dufresne S.F."/>
        </authorList>
    </citation>
    <scope>NUCLEOTIDE SEQUENCE [LARGE SCALE GENOMIC DNA]</scope>
    <source>
        <strain evidence="3">HMR AF 1038</strain>
    </source>
</reference>
<keyword evidence="2" id="KW-0812">Transmembrane</keyword>
<name>A0A229YL06_9EURO</name>
<dbReference type="STRING" id="1245748.A0A229YL06"/>
<evidence type="ECO:0000313" key="4">
    <source>
        <dbReference type="Proteomes" id="UP000215289"/>
    </source>
</evidence>
<feature type="compositionally biased region" description="Low complexity" evidence="1">
    <location>
        <begin position="42"/>
        <end position="53"/>
    </location>
</feature>
<sequence length="325" mass="36622">MRQPEMSHSPAYYQDNDQLVTAYLQDVQTPATLAAVHLAPESSSSRQSHTQKSVANVTPLDLRSIDDFGSYATPDTSNTSNNHHRHSQGMRKAETYNQLPVGFVYPVSEQLVVTPVTSGAVRRDERTRGSWTDRSSYMSGDHYPHSAPRVHKRAIPEDDALVDESQDALLLLFRLSLPVPIFSLCTSLYTVFGLIFVVLVSPLRLCSFVPYLRSTSFRAQLCDLLVPQLHVHERLVLLRRSTKSISRAEPMDCYSLGGLFMVLLFSSLLSIAFLLLAWTAAFFWVFAMILGNPDGTERKDDGRAAVLGVSRWWHLWLRNARKTPR</sequence>
<keyword evidence="2" id="KW-1133">Transmembrane helix</keyword>
<keyword evidence="4" id="KW-1185">Reference proteome</keyword>
<comment type="caution">
    <text evidence="3">The sequence shown here is derived from an EMBL/GenBank/DDBJ whole genome shotgun (WGS) entry which is preliminary data.</text>
</comment>
<gene>
    <name evidence="3" type="ORF">CFD26_107061</name>
</gene>
<dbReference type="OrthoDB" id="5420214at2759"/>
<proteinExistence type="predicted"/>
<accession>A0A229YL06</accession>
<keyword evidence="2" id="KW-0472">Membrane</keyword>
<feature type="transmembrane region" description="Helical" evidence="2">
    <location>
        <begin position="259"/>
        <end position="290"/>
    </location>
</feature>
<evidence type="ECO:0000313" key="3">
    <source>
        <dbReference type="EMBL" id="RLL98608.1"/>
    </source>
</evidence>
<feature type="region of interest" description="Disordered" evidence="1">
    <location>
        <begin position="124"/>
        <end position="145"/>
    </location>
</feature>
<dbReference type="Proteomes" id="UP000215289">
    <property type="component" value="Unassembled WGS sequence"/>
</dbReference>
<dbReference type="AlphaFoldDB" id="A0A229YL06"/>
<evidence type="ECO:0000256" key="2">
    <source>
        <dbReference type="SAM" id="Phobius"/>
    </source>
</evidence>
<feature type="region of interest" description="Disordered" evidence="1">
    <location>
        <begin position="39"/>
        <end position="58"/>
    </location>
</feature>
<dbReference type="EMBL" id="NIDN02000049">
    <property type="protein sequence ID" value="RLL98608.1"/>
    <property type="molecule type" value="Genomic_DNA"/>
</dbReference>
<organism evidence="3 4">
    <name type="scientific">Aspergillus turcosus</name>
    <dbReference type="NCBI Taxonomy" id="1245748"/>
    <lineage>
        <taxon>Eukaryota</taxon>
        <taxon>Fungi</taxon>
        <taxon>Dikarya</taxon>
        <taxon>Ascomycota</taxon>
        <taxon>Pezizomycotina</taxon>
        <taxon>Eurotiomycetes</taxon>
        <taxon>Eurotiomycetidae</taxon>
        <taxon>Eurotiales</taxon>
        <taxon>Aspergillaceae</taxon>
        <taxon>Aspergillus</taxon>
        <taxon>Aspergillus subgen. Fumigati</taxon>
    </lineage>
</organism>
<feature type="transmembrane region" description="Helical" evidence="2">
    <location>
        <begin position="181"/>
        <end position="203"/>
    </location>
</feature>
<feature type="region of interest" description="Disordered" evidence="1">
    <location>
        <begin position="68"/>
        <end position="90"/>
    </location>
</feature>
<protein>
    <submittedName>
        <fullName evidence="3">Uncharacterized protein</fullName>
    </submittedName>
</protein>
<feature type="compositionally biased region" description="Polar residues" evidence="1">
    <location>
        <begin position="129"/>
        <end position="138"/>
    </location>
</feature>
<evidence type="ECO:0000256" key="1">
    <source>
        <dbReference type="SAM" id="MobiDB-lite"/>
    </source>
</evidence>